<accession>A0ABM9VL59</accession>
<dbReference type="Gene3D" id="3.40.50.300">
    <property type="entry name" value="P-loop containing nucleotide triphosphate hydrolases"/>
    <property type="match status" value="1"/>
</dbReference>
<feature type="domain" description="OmpR/PhoB-type" evidence="3">
    <location>
        <begin position="24"/>
        <end position="121"/>
    </location>
</feature>
<dbReference type="PANTHER" id="PTHR47691:SF3">
    <property type="entry name" value="HTH-TYPE TRANSCRIPTIONAL REGULATOR RV0890C-RELATED"/>
    <property type="match status" value="1"/>
</dbReference>
<dbReference type="SUPFAM" id="SSF52540">
    <property type="entry name" value="P-loop containing nucleoside triphosphate hydrolases"/>
    <property type="match status" value="1"/>
</dbReference>
<protein>
    <submittedName>
        <fullName evidence="4">Transcriptional regulator, winged helix family</fullName>
    </submittedName>
</protein>
<evidence type="ECO:0000256" key="2">
    <source>
        <dbReference type="PROSITE-ProRule" id="PRU01091"/>
    </source>
</evidence>
<reference evidence="4 5" key="1">
    <citation type="submission" date="2016-01" db="EMBL/GenBank/DDBJ databases">
        <authorList>
            <person name="Regsiter A."/>
            <person name="william w."/>
        </authorList>
    </citation>
    <scope>NUCLEOTIDE SEQUENCE [LARGE SCALE GENOMIC DNA]</scope>
    <source>
        <strain evidence="4 5">CFBP 6927</strain>
    </source>
</reference>
<keyword evidence="1 2" id="KW-0238">DNA-binding</keyword>
<dbReference type="SUPFAM" id="SSF46894">
    <property type="entry name" value="C-terminal effector domain of the bipartite response regulators"/>
    <property type="match status" value="1"/>
</dbReference>
<dbReference type="Pfam" id="PF13401">
    <property type="entry name" value="AAA_22"/>
    <property type="match status" value="1"/>
</dbReference>
<evidence type="ECO:0000313" key="4">
    <source>
        <dbReference type="EMBL" id="CUX57882.1"/>
    </source>
</evidence>
<feature type="DNA-binding region" description="OmpR/PhoB-type" evidence="2">
    <location>
        <begin position="24"/>
        <end position="121"/>
    </location>
</feature>
<proteinExistence type="predicted"/>
<dbReference type="PROSITE" id="PS51755">
    <property type="entry name" value="OMPR_PHOB"/>
    <property type="match status" value="1"/>
</dbReference>
<sequence length="958" mass="105638">MMEGYALKTTTTVMVRVENSEMDVDAINLGKCQLLLKKRILMADGKPAQIGSRALDILLYLARRQGQTISIDELMKAVWPNTTVEQNTLRVQIKNLRRALTESGSGCFVVNRSGRGYSLIVPTQRMGLRLSSELAETTSALPKRRRLIGRAGTISEVTERLLNHQLVTVTGPGGIGKTGVVKEIAARWDSWGRREVFYIDLGGLQDERLLLAHVARAVGVKQSDADPREVLRTLSGVNGLLVLDTCEHMIDAAAEFVEQLLPEAPNLKVLVGSQDSLRIAGEWVTRLQPLAFPQTDEADELVTAEAYPAIELFLERASGAGCALTLAPATIGAIGRICARLDGLPLAIELAAARVGQFGVDHLLSALNQHLGILTGGLRTGVPRQRTMRAAIEWSFSTLTDYEQELLQNLSVLKSPFVLEIATAVAGEGHPEVADQDVMNGLNELYRKSMLNVVIVDDRQHFCLLDTTRTYAYELLRRRGGEDIARSRHLTYVQNMLRQRRESSFVCPTLQSEHELNEVRGALDWASEHGELMETVANLTLAAIPMWFEHSLVGECRMYVERILSKMSDRGAGDARILQFYVALGGAYMNIQGAGEDARSAWTEVYRQAGRTGDIGNRLKSLWGLWVDARNRGDFVSASILSKRFTRLSRKSNDPLVLVNADRMSSISHFFQGELALSRRLAERVASSPHAGRDVVSFQFHQRITARCFLAQALWLQGFADKAIGLAIGNVEDAIAIGHSATISYALTEGGCQVAWNVGNLSLLEHYSQLALCRTARNGLDVWHTIAGCFSGILQLKRGNDVGLEILHDALGQLRRAHRAPVCSRALAFYADELAKRGRAGEAIAAIEEALSRARLSGEKWCEPELLRLRGVIRKRFGLPYETDLHASMALCRQQGALGWQLRTATSLAEHYLDRGDERAAVSCLIDIYGSFDEGSGSEDLRKAEALLDQFRQRLAVG</sequence>
<dbReference type="InterPro" id="IPR016032">
    <property type="entry name" value="Sig_transdc_resp-reg_C-effctor"/>
</dbReference>
<dbReference type="Proteomes" id="UP000191812">
    <property type="component" value="Unassembled WGS sequence"/>
</dbReference>
<keyword evidence="5" id="KW-1185">Reference proteome</keyword>
<dbReference type="Gene3D" id="1.10.10.10">
    <property type="entry name" value="Winged helix-like DNA-binding domain superfamily/Winged helix DNA-binding domain"/>
    <property type="match status" value="1"/>
</dbReference>
<dbReference type="InterPro" id="IPR049945">
    <property type="entry name" value="AAA_22"/>
</dbReference>
<dbReference type="Pfam" id="PF00486">
    <property type="entry name" value="Trans_reg_C"/>
    <property type="match status" value="1"/>
</dbReference>
<name>A0ABM9VL59_9HYPH</name>
<evidence type="ECO:0000256" key="1">
    <source>
        <dbReference type="ARBA" id="ARBA00023125"/>
    </source>
</evidence>
<dbReference type="CDD" id="cd00383">
    <property type="entry name" value="trans_reg_C"/>
    <property type="match status" value="1"/>
</dbReference>
<dbReference type="InterPro" id="IPR027417">
    <property type="entry name" value="P-loop_NTPase"/>
</dbReference>
<dbReference type="EMBL" id="FBWH01000042">
    <property type="protein sequence ID" value="CUX57882.1"/>
    <property type="molecule type" value="Genomic_DNA"/>
</dbReference>
<dbReference type="PANTHER" id="PTHR47691">
    <property type="entry name" value="REGULATOR-RELATED"/>
    <property type="match status" value="1"/>
</dbReference>
<dbReference type="RefSeq" id="WP_080837128.1">
    <property type="nucleotide sequence ID" value="NZ_LT009757.1"/>
</dbReference>
<organism evidence="4 5">
    <name type="scientific">Agrobacterium genomosp. 13 str. CFBP 6927</name>
    <dbReference type="NCBI Taxonomy" id="1183428"/>
    <lineage>
        <taxon>Bacteria</taxon>
        <taxon>Pseudomonadati</taxon>
        <taxon>Pseudomonadota</taxon>
        <taxon>Alphaproteobacteria</taxon>
        <taxon>Hyphomicrobiales</taxon>
        <taxon>Rhizobiaceae</taxon>
        <taxon>Rhizobium/Agrobacterium group</taxon>
        <taxon>Agrobacterium</taxon>
        <taxon>Agrobacterium tumefaciens complex</taxon>
    </lineage>
</organism>
<dbReference type="SMART" id="SM00862">
    <property type="entry name" value="Trans_reg_C"/>
    <property type="match status" value="1"/>
</dbReference>
<evidence type="ECO:0000313" key="5">
    <source>
        <dbReference type="Proteomes" id="UP000191812"/>
    </source>
</evidence>
<dbReference type="InterPro" id="IPR036388">
    <property type="entry name" value="WH-like_DNA-bd_sf"/>
</dbReference>
<evidence type="ECO:0000259" key="3">
    <source>
        <dbReference type="PROSITE" id="PS51755"/>
    </source>
</evidence>
<comment type="caution">
    <text evidence="4">The sequence shown here is derived from an EMBL/GenBank/DDBJ whole genome shotgun (WGS) entry which is preliminary data.</text>
</comment>
<dbReference type="InterPro" id="IPR001867">
    <property type="entry name" value="OmpR/PhoB-type_DNA-bd"/>
</dbReference>
<gene>
    <name evidence="4" type="ORF">AGR13a_Lc30059</name>
</gene>